<dbReference type="GO" id="GO:0009432">
    <property type="term" value="P:SOS response"/>
    <property type="evidence" value="ECO:0007669"/>
    <property type="project" value="UniProtKB-UniRule"/>
</dbReference>
<dbReference type="GO" id="GO:0005524">
    <property type="term" value="F:ATP binding"/>
    <property type="evidence" value="ECO:0007669"/>
    <property type="project" value="UniProtKB-UniRule"/>
</dbReference>
<evidence type="ECO:0000256" key="12">
    <source>
        <dbReference type="ARBA" id="ARBA00025401"/>
    </source>
</evidence>
<comment type="function">
    <text evidence="12 13 14">The RecF protein is involved in DNA metabolism; it is required for DNA replication and normal SOS inducibility. RecF binds preferentially to single-stranded, linear DNA. It also seems to bind ATP.</text>
</comment>
<keyword evidence="10 13" id="KW-0234">DNA repair</keyword>
<comment type="subcellular location">
    <subcellularLocation>
        <location evidence="1 13 14">Cytoplasm</location>
    </subcellularLocation>
</comment>
<dbReference type="Pfam" id="PF02463">
    <property type="entry name" value="SMC_N"/>
    <property type="match status" value="1"/>
</dbReference>
<evidence type="ECO:0000256" key="13">
    <source>
        <dbReference type="HAMAP-Rule" id="MF_00365"/>
    </source>
</evidence>
<evidence type="ECO:0000256" key="7">
    <source>
        <dbReference type="ARBA" id="ARBA00022763"/>
    </source>
</evidence>
<dbReference type="NCBIfam" id="TIGR00611">
    <property type="entry name" value="recf"/>
    <property type="match status" value="1"/>
</dbReference>
<keyword evidence="6 13" id="KW-0547">Nucleotide-binding</keyword>
<feature type="binding site" evidence="13">
    <location>
        <begin position="30"/>
        <end position="37"/>
    </location>
    <ligand>
        <name>ATP</name>
        <dbReference type="ChEBI" id="CHEBI:30616"/>
    </ligand>
</feature>
<sequence length="374" mass="41095">MFVRHLTLKDFRSWPELDLELGPGVTVFTGANGFGKTNIVESIYYLANLSSHRVKHDAPLVRAGADAAQLAATVVSGGRELVVRMTVKPHAANLAQLNRTRLRHPRELLGGVRCVLFSPEDLHLVTGEPEGRRRLIDSVISQETPRFSATKAEYERVLKQRNALLKQAKANFYPSMHGMLDVWDSQLASLGAELVTARSALIARLHPLVEAAYLEIAPHSRPPAISYLTRDQGETTAETEALLLTSLAEIRPREIDAGRTLIGPHKDDLGLYLGEAPAKGFASHGETWSFAIALKIAVFRLFSTGGHIPILILDDVFAELDNPRRQALTSMIRSAEQVLITTAVPTDIPTDLTHTDHTVLLKDGDSFLDVSDDE</sequence>
<dbReference type="GO" id="GO:0005737">
    <property type="term" value="C:cytoplasm"/>
    <property type="evidence" value="ECO:0007669"/>
    <property type="project" value="UniProtKB-SubCell"/>
</dbReference>
<dbReference type="GO" id="GO:0006260">
    <property type="term" value="P:DNA replication"/>
    <property type="evidence" value="ECO:0007669"/>
    <property type="project" value="UniProtKB-UniRule"/>
</dbReference>
<name>A0A7T4EGA9_9CORY</name>
<evidence type="ECO:0000259" key="15">
    <source>
        <dbReference type="Pfam" id="PF02463"/>
    </source>
</evidence>
<evidence type="ECO:0000256" key="1">
    <source>
        <dbReference type="ARBA" id="ARBA00004496"/>
    </source>
</evidence>
<dbReference type="InterPro" id="IPR001238">
    <property type="entry name" value="DNA-binding_RecF"/>
</dbReference>
<dbReference type="SUPFAM" id="SSF52540">
    <property type="entry name" value="P-loop containing nucleoside triphosphate hydrolases"/>
    <property type="match status" value="1"/>
</dbReference>
<dbReference type="RefSeq" id="WP_084037263.1">
    <property type="nucleotide sequence ID" value="NZ_CP066007.1"/>
</dbReference>
<keyword evidence="7 13" id="KW-0227">DNA damage</keyword>
<dbReference type="InterPro" id="IPR042174">
    <property type="entry name" value="RecF_2"/>
</dbReference>
<dbReference type="InterPro" id="IPR027417">
    <property type="entry name" value="P-loop_NTPase"/>
</dbReference>
<gene>
    <name evidence="13 16" type="primary">recF</name>
    <name evidence="16" type="ORF">I6I10_02700</name>
</gene>
<comment type="similarity">
    <text evidence="2 13 14">Belongs to the RecF family.</text>
</comment>
<keyword evidence="9 13" id="KW-0238">DNA-binding</keyword>
<evidence type="ECO:0000256" key="10">
    <source>
        <dbReference type="ARBA" id="ARBA00023204"/>
    </source>
</evidence>
<evidence type="ECO:0000256" key="14">
    <source>
        <dbReference type="RuleBase" id="RU000578"/>
    </source>
</evidence>
<accession>A0A7T4EGA9</accession>
<dbReference type="PANTHER" id="PTHR32182">
    <property type="entry name" value="DNA REPLICATION AND REPAIR PROTEIN RECF"/>
    <property type="match status" value="1"/>
</dbReference>
<dbReference type="HAMAP" id="MF_00365">
    <property type="entry name" value="RecF"/>
    <property type="match status" value="1"/>
</dbReference>
<evidence type="ECO:0000256" key="9">
    <source>
        <dbReference type="ARBA" id="ARBA00023125"/>
    </source>
</evidence>
<evidence type="ECO:0000256" key="2">
    <source>
        <dbReference type="ARBA" id="ARBA00008016"/>
    </source>
</evidence>
<dbReference type="Gene3D" id="3.40.50.300">
    <property type="entry name" value="P-loop containing nucleotide triphosphate hydrolases"/>
    <property type="match status" value="1"/>
</dbReference>
<keyword evidence="5 13" id="KW-0235">DNA replication</keyword>
<dbReference type="InterPro" id="IPR003395">
    <property type="entry name" value="RecF/RecN/SMC_N"/>
</dbReference>
<evidence type="ECO:0000256" key="4">
    <source>
        <dbReference type="ARBA" id="ARBA00022490"/>
    </source>
</evidence>
<keyword evidence="8 13" id="KW-0067">ATP-binding</keyword>
<feature type="domain" description="RecF/RecN/SMC N-terminal" evidence="15">
    <location>
        <begin position="3"/>
        <end position="343"/>
    </location>
</feature>
<dbReference type="PROSITE" id="PS00618">
    <property type="entry name" value="RECF_2"/>
    <property type="match status" value="1"/>
</dbReference>
<dbReference type="GO" id="GO:0000731">
    <property type="term" value="P:DNA synthesis involved in DNA repair"/>
    <property type="evidence" value="ECO:0007669"/>
    <property type="project" value="TreeGrafter"/>
</dbReference>
<dbReference type="InterPro" id="IPR018078">
    <property type="entry name" value="DNA-binding_RecF_CS"/>
</dbReference>
<keyword evidence="4 13" id="KW-0963">Cytoplasm</keyword>
<dbReference type="Proteomes" id="UP000596145">
    <property type="component" value="Chromosome"/>
</dbReference>
<evidence type="ECO:0000313" key="17">
    <source>
        <dbReference type="Proteomes" id="UP000596145"/>
    </source>
</evidence>
<dbReference type="EMBL" id="CP066007">
    <property type="protein sequence ID" value="QQB46854.1"/>
    <property type="molecule type" value="Genomic_DNA"/>
</dbReference>
<dbReference type="PANTHER" id="PTHR32182:SF0">
    <property type="entry name" value="DNA REPLICATION AND REPAIR PROTEIN RECF"/>
    <property type="match status" value="1"/>
</dbReference>
<evidence type="ECO:0000256" key="8">
    <source>
        <dbReference type="ARBA" id="ARBA00022840"/>
    </source>
</evidence>
<reference evidence="16 17" key="1">
    <citation type="submission" date="2020-12" db="EMBL/GenBank/DDBJ databases">
        <title>FDA dAtabase for Regulatory Grade micrObial Sequences (FDA-ARGOS): Supporting development and validation of Infectious Disease Dx tests.</title>
        <authorList>
            <person name="Sproer C."/>
            <person name="Gronow S."/>
            <person name="Severitt S."/>
            <person name="Schroder I."/>
            <person name="Tallon L."/>
            <person name="Sadzewicz L."/>
            <person name="Zhao X."/>
            <person name="Boylan J."/>
            <person name="Ott S."/>
            <person name="Bowen H."/>
            <person name="Vavikolanu K."/>
            <person name="Mehta A."/>
            <person name="Aluvathingal J."/>
            <person name="Nadendla S."/>
            <person name="Lowell S."/>
            <person name="Myers T."/>
            <person name="Yan Y."/>
            <person name="Sichtig H."/>
        </authorList>
    </citation>
    <scope>NUCLEOTIDE SEQUENCE [LARGE SCALE GENOMIC DNA]</scope>
    <source>
        <strain evidence="16 17">FDAARGOS_1053</strain>
    </source>
</reference>
<dbReference type="Gene3D" id="1.20.1050.90">
    <property type="entry name" value="RecF/RecN/SMC, N-terminal domain"/>
    <property type="match status" value="1"/>
</dbReference>
<dbReference type="GO" id="GO:0006302">
    <property type="term" value="P:double-strand break repair"/>
    <property type="evidence" value="ECO:0007669"/>
    <property type="project" value="TreeGrafter"/>
</dbReference>
<evidence type="ECO:0000256" key="6">
    <source>
        <dbReference type="ARBA" id="ARBA00022741"/>
    </source>
</evidence>
<dbReference type="AlphaFoldDB" id="A0A7T4EGA9"/>
<dbReference type="GeneID" id="92758779"/>
<dbReference type="GO" id="GO:0003697">
    <property type="term" value="F:single-stranded DNA binding"/>
    <property type="evidence" value="ECO:0007669"/>
    <property type="project" value="UniProtKB-UniRule"/>
</dbReference>
<evidence type="ECO:0000256" key="5">
    <source>
        <dbReference type="ARBA" id="ARBA00022705"/>
    </source>
</evidence>
<organism evidence="16 17">
    <name type="scientific">Corynebacterium glucuronolyticum</name>
    <dbReference type="NCBI Taxonomy" id="39791"/>
    <lineage>
        <taxon>Bacteria</taxon>
        <taxon>Bacillati</taxon>
        <taxon>Actinomycetota</taxon>
        <taxon>Actinomycetes</taxon>
        <taxon>Mycobacteriales</taxon>
        <taxon>Corynebacteriaceae</taxon>
        <taxon>Corynebacterium</taxon>
    </lineage>
</organism>
<evidence type="ECO:0000256" key="3">
    <source>
        <dbReference type="ARBA" id="ARBA00020170"/>
    </source>
</evidence>
<proteinExistence type="inferred from homology"/>
<dbReference type="OrthoDB" id="9803889at2"/>
<evidence type="ECO:0000256" key="11">
    <source>
        <dbReference type="ARBA" id="ARBA00023236"/>
    </source>
</evidence>
<keyword evidence="11 13" id="KW-0742">SOS response</keyword>
<evidence type="ECO:0000313" key="16">
    <source>
        <dbReference type="EMBL" id="QQB46854.1"/>
    </source>
</evidence>
<protein>
    <recommendedName>
        <fullName evidence="3 13">DNA replication and repair protein RecF</fullName>
    </recommendedName>
</protein>